<comment type="subcellular location">
    <subcellularLocation>
        <location evidence="14">Cell inner membrane</location>
        <topology evidence="14">Single-pass membrane protein</topology>
    </subcellularLocation>
    <subcellularLocation>
        <location evidence="2">Cell membrane</location>
    </subcellularLocation>
    <subcellularLocation>
        <location evidence="1">Membrane</location>
        <topology evidence="1">Single-pass membrane protein</topology>
    </subcellularLocation>
</comment>
<dbReference type="InterPro" id="IPR005311">
    <property type="entry name" value="PBP_dimer"/>
</dbReference>
<comment type="caution">
    <text evidence="14">Lacks conserved residue(s) required for the propagation of feature annotation.</text>
</comment>
<dbReference type="HAMAP" id="MF_02081">
    <property type="entry name" value="MrdA_transpept"/>
    <property type="match status" value="1"/>
</dbReference>
<dbReference type="Gene3D" id="3.90.1310.10">
    <property type="entry name" value="Penicillin-binding protein 2a (Domain 2)"/>
    <property type="match status" value="1"/>
</dbReference>
<evidence type="ECO:0000256" key="5">
    <source>
        <dbReference type="ARBA" id="ARBA00022645"/>
    </source>
</evidence>
<sequence>MDLGTFRDTPRERQVVRRRLLIAGVIGALLCLLLAGRIAYLQTARYDHFAAQSQDNRVRIASVAPTRGIIRDREGRVLADNQPAFRLTIVPERVDDLSGLLDQLDDLVDISAAERAAFRDARQRSRGFQAIPLKRQLSEAAVARIAANRHRFPGVEVQPHLIRHYPYGPIGTHAIGYVGRISESELRSRDRRAYRGSSVIGKTGLEKAYERRLRGEMGSERIETNALGRPIDVIERDPPTPGEDLTLTLDIGLQRIAEQSLGDYRGAIVAMDPRDGAILALASQPGFDPNAISAGLDRQAFETLSRDPDQPLYNRAISGRYPPGSVIKPFLGLAGMADGAMTPDEEIHCNGTFRLPNVSRVWRDWKREGHGDVDLNEAIAESCDVYYYELADRMGIDRMHDWMTRFGFGVDSGLALPGERQGVMPSRAWKQRNRGESWYRGETINTGIGQGFTLATPIQMATSTAMLANRGAPIVPHLLAGRPDSDGATPPVGPMRLEDETLWQTTIDAMVDVVHGERGTARAIGEDLDYRIAGKTGTAQVIGIAQGEEYDEAAIDARHRDHALFTAFAPATSPRLVVTVLVENGGSGSTTAAPMARRVIDAWMNREEQGSELGRESR</sequence>
<keyword evidence="13 14" id="KW-0961">Cell wall biogenesis/degradation</keyword>
<dbReference type="NCBIfam" id="TIGR03423">
    <property type="entry name" value="pbp2_mrdA"/>
    <property type="match status" value="1"/>
</dbReference>
<dbReference type="PANTHER" id="PTHR30627">
    <property type="entry name" value="PEPTIDOGLYCAN D,D-TRANSPEPTIDASE"/>
    <property type="match status" value="1"/>
</dbReference>
<keyword evidence="7 14" id="KW-0812">Transmembrane</keyword>
<evidence type="ECO:0000256" key="14">
    <source>
        <dbReference type="HAMAP-Rule" id="MF_02081"/>
    </source>
</evidence>
<keyword evidence="11 14" id="KW-1133">Transmembrane helix</keyword>
<proteinExistence type="inferred from homology"/>
<dbReference type="Pfam" id="PF03717">
    <property type="entry name" value="PBP_dimer"/>
    <property type="match status" value="1"/>
</dbReference>
<accession>A0A557RGX0</accession>
<dbReference type="Pfam" id="PF00905">
    <property type="entry name" value="Transpeptidase"/>
    <property type="match status" value="1"/>
</dbReference>
<evidence type="ECO:0000256" key="12">
    <source>
        <dbReference type="ARBA" id="ARBA00023136"/>
    </source>
</evidence>
<gene>
    <name evidence="14 17" type="primary">mrdA</name>
    <name evidence="17" type="ORF">FPL11_06995</name>
</gene>
<feature type="domain" description="Penicillin-binding protein transpeptidase" evidence="15">
    <location>
        <begin position="266"/>
        <end position="600"/>
    </location>
</feature>
<evidence type="ECO:0000313" key="17">
    <source>
        <dbReference type="EMBL" id="TVO64401.1"/>
    </source>
</evidence>
<dbReference type="GO" id="GO:0008360">
    <property type="term" value="P:regulation of cell shape"/>
    <property type="evidence" value="ECO:0007669"/>
    <property type="project" value="UniProtKB-KW"/>
</dbReference>
<feature type="active site" description="Acyl-ester intermediate" evidence="14">
    <location>
        <position position="325"/>
    </location>
</feature>
<dbReference type="InterPro" id="IPR050515">
    <property type="entry name" value="Beta-lactam/transpept"/>
</dbReference>
<dbReference type="EC" id="3.4.16.4" evidence="14"/>
<dbReference type="SUPFAM" id="SSF56601">
    <property type="entry name" value="beta-lactamase/transpeptidase-like"/>
    <property type="match status" value="1"/>
</dbReference>
<dbReference type="SUPFAM" id="SSF56519">
    <property type="entry name" value="Penicillin binding protein dimerisation domain"/>
    <property type="match status" value="1"/>
</dbReference>
<comment type="catalytic activity">
    <reaction evidence="14">
        <text>Preferential cleavage: (Ac)2-L-Lys-D-Ala-|-D-Ala. Also transpeptidation of peptidyl-alanyl moieties that are N-acyl substituents of D-alanine.</text>
        <dbReference type="EC" id="3.4.16.4"/>
    </reaction>
</comment>
<evidence type="ECO:0000256" key="3">
    <source>
        <dbReference type="ARBA" id="ARBA00022475"/>
    </source>
</evidence>
<dbReference type="InterPro" id="IPR017790">
    <property type="entry name" value="Penicillin-binding_protein_2"/>
</dbReference>
<keyword evidence="18" id="KW-1185">Reference proteome</keyword>
<evidence type="ECO:0000256" key="2">
    <source>
        <dbReference type="ARBA" id="ARBA00004236"/>
    </source>
</evidence>
<feature type="domain" description="Penicillin-binding protein dimerisation" evidence="16">
    <location>
        <begin position="64"/>
        <end position="233"/>
    </location>
</feature>
<evidence type="ECO:0000256" key="10">
    <source>
        <dbReference type="ARBA" id="ARBA00022984"/>
    </source>
</evidence>
<evidence type="ECO:0000256" key="7">
    <source>
        <dbReference type="ARBA" id="ARBA00022692"/>
    </source>
</evidence>
<dbReference type="RefSeq" id="WP_144347996.1">
    <property type="nucleotide sequence ID" value="NZ_VMKP01000003.1"/>
</dbReference>
<comment type="function">
    <text evidence="14">Catalyzes cross-linking of the peptidoglycan cell wall.</text>
</comment>
<dbReference type="GO" id="GO:0071972">
    <property type="term" value="F:peptidoglycan L,D-transpeptidase activity"/>
    <property type="evidence" value="ECO:0007669"/>
    <property type="project" value="TreeGrafter"/>
</dbReference>
<comment type="similarity">
    <text evidence="14">Belongs to the transpeptidase family. MrdA subfamily.</text>
</comment>
<evidence type="ECO:0000256" key="9">
    <source>
        <dbReference type="ARBA" id="ARBA00022960"/>
    </source>
</evidence>
<reference evidence="17 18" key="1">
    <citation type="submission" date="2019-07" db="EMBL/GenBank/DDBJ databases">
        <title>Reclasification of Spiribacter aquaticus.</title>
        <authorList>
            <person name="Leon M.J."/>
            <person name="Sanchez-Porro C."/>
            <person name="Ventosa A."/>
        </authorList>
    </citation>
    <scope>NUCLEOTIDE SEQUENCE [LARGE SCALE GENOMIC DNA]</scope>
    <source>
        <strain evidence="17 18">SP30</strain>
    </source>
</reference>
<evidence type="ECO:0000256" key="8">
    <source>
        <dbReference type="ARBA" id="ARBA00022801"/>
    </source>
</evidence>
<dbReference type="Gene3D" id="3.30.1390.30">
    <property type="entry name" value="Penicillin-binding protein 2a, domain 3"/>
    <property type="match status" value="1"/>
</dbReference>
<dbReference type="PANTHER" id="PTHR30627:SF2">
    <property type="entry name" value="PEPTIDOGLYCAN D,D-TRANSPEPTIDASE MRDA"/>
    <property type="match status" value="1"/>
</dbReference>
<feature type="transmembrane region" description="Helical" evidence="14">
    <location>
        <begin position="20"/>
        <end position="40"/>
    </location>
</feature>
<evidence type="ECO:0000256" key="4">
    <source>
        <dbReference type="ARBA" id="ARBA00022519"/>
    </source>
</evidence>
<dbReference type="GO" id="GO:0009002">
    <property type="term" value="F:serine-type D-Ala-D-Ala carboxypeptidase activity"/>
    <property type="evidence" value="ECO:0007669"/>
    <property type="project" value="UniProtKB-UniRule"/>
</dbReference>
<keyword evidence="6 14" id="KW-0645">Protease</keyword>
<dbReference type="EMBL" id="VMKP01000003">
    <property type="protein sequence ID" value="TVO64401.1"/>
    <property type="molecule type" value="Genomic_DNA"/>
</dbReference>
<name>A0A557RGX0_9GAMM</name>
<keyword evidence="12 14" id="KW-0472">Membrane</keyword>
<comment type="caution">
    <text evidence="17">The sequence shown here is derived from an EMBL/GenBank/DDBJ whole genome shotgun (WGS) entry which is preliminary data.</text>
</comment>
<protein>
    <recommendedName>
        <fullName evidence="14">Peptidoglycan D,D-transpeptidase MrdA</fullName>
        <ecNumber evidence="14">3.4.16.4</ecNumber>
    </recommendedName>
    <alternativeName>
        <fullName evidence="14">Penicillin-binding protein 2</fullName>
        <shortName evidence="14">PBP-2</shortName>
    </alternativeName>
</protein>
<keyword evidence="3 14" id="KW-1003">Cell membrane</keyword>
<comment type="pathway">
    <text evidence="14">Cell wall biogenesis; peptidoglycan biosynthesis.</text>
</comment>
<dbReference type="GO" id="GO:0006508">
    <property type="term" value="P:proteolysis"/>
    <property type="evidence" value="ECO:0007669"/>
    <property type="project" value="UniProtKB-KW"/>
</dbReference>
<keyword evidence="10 14" id="KW-0573">Peptidoglycan synthesis</keyword>
<dbReference type="InterPro" id="IPR036138">
    <property type="entry name" value="PBP_dimer_sf"/>
</dbReference>
<dbReference type="InterPro" id="IPR012338">
    <property type="entry name" value="Beta-lactam/transpept-like"/>
</dbReference>
<keyword evidence="8 14" id="KW-0378">Hydrolase</keyword>
<dbReference type="GO" id="GO:0008658">
    <property type="term" value="F:penicillin binding"/>
    <property type="evidence" value="ECO:0007669"/>
    <property type="project" value="UniProtKB-UniRule"/>
</dbReference>
<dbReference type="GO" id="GO:0005886">
    <property type="term" value="C:plasma membrane"/>
    <property type="evidence" value="ECO:0007669"/>
    <property type="project" value="UniProtKB-SubCell"/>
</dbReference>
<dbReference type="InterPro" id="IPR001460">
    <property type="entry name" value="PCN-bd_Tpept"/>
</dbReference>
<evidence type="ECO:0000256" key="11">
    <source>
        <dbReference type="ARBA" id="ARBA00022989"/>
    </source>
</evidence>
<dbReference type="GO" id="GO:0071555">
    <property type="term" value="P:cell wall organization"/>
    <property type="evidence" value="ECO:0007669"/>
    <property type="project" value="UniProtKB-KW"/>
</dbReference>
<keyword evidence="4 14" id="KW-0997">Cell inner membrane</keyword>
<evidence type="ECO:0000313" key="18">
    <source>
        <dbReference type="Proteomes" id="UP000316688"/>
    </source>
</evidence>
<evidence type="ECO:0000259" key="15">
    <source>
        <dbReference type="Pfam" id="PF00905"/>
    </source>
</evidence>
<evidence type="ECO:0000256" key="13">
    <source>
        <dbReference type="ARBA" id="ARBA00023316"/>
    </source>
</evidence>
<dbReference type="Proteomes" id="UP000316688">
    <property type="component" value="Unassembled WGS sequence"/>
</dbReference>
<dbReference type="Gene3D" id="3.40.710.10">
    <property type="entry name" value="DD-peptidase/beta-lactamase superfamily"/>
    <property type="match status" value="1"/>
</dbReference>
<evidence type="ECO:0000256" key="6">
    <source>
        <dbReference type="ARBA" id="ARBA00022670"/>
    </source>
</evidence>
<evidence type="ECO:0000256" key="1">
    <source>
        <dbReference type="ARBA" id="ARBA00004167"/>
    </source>
</evidence>
<dbReference type="AlphaFoldDB" id="A0A557RGX0"/>
<dbReference type="GO" id="GO:0009252">
    <property type="term" value="P:peptidoglycan biosynthetic process"/>
    <property type="evidence" value="ECO:0007669"/>
    <property type="project" value="UniProtKB-UniRule"/>
</dbReference>
<keyword evidence="5 14" id="KW-0121">Carboxypeptidase</keyword>
<organism evidence="17 18">
    <name type="scientific">Spiribacter aquaticus</name>
    <dbReference type="NCBI Taxonomy" id="1935996"/>
    <lineage>
        <taxon>Bacteria</taxon>
        <taxon>Pseudomonadati</taxon>
        <taxon>Pseudomonadota</taxon>
        <taxon>Gammaproteobacteria</taxon>
        <taxon>Chromatiales</taxon>
        <taxon>Ectothiorhodospiraceae</taxon>
        <taxon>Spiribacter</taxon>
    </lineage>
</organism>
<evidence type="ECO:0000259" key="16">
    <source>
        <dbReference type="Pfam" id="PF03717"/>
    </source>
</evidence>
<dbReference type="UniPathway" id="UPA00219"/>
<keyword evidence="9 14" id="KW-0133">Cell shape</keyword>